<accession>A0A077X202</accession>
<dbReference type="AlphaFoldDB" id="A0A077X202"/>
<evidence type="ECO:0000313" key="2">
    <source>
        <dbReference type="EMBL" id="CDS13298.1"/>
    </source>
</evidence>
<evidence type="ECO:0000256" key="1">
    <source>
        <dbReference type="SAM" id="MobiDB-lite"/>
    </source>
</evidence>
<dbReference type="OrthoDB" id="2281636at2759"/>
<gene>
    <name evidence="2" type="ORF">LRAMOSA05476</name>
</gene>
<proteinExistence type="predicted"/>
<sequence>MPFYPNDLSTRKKRPTTYHRKTFPPAIPAATACAEINNCMTTTRKRTSIAPLIRLSAADKCPSFRSSICSSNSSSTVSLIDMQPPATPPPAYHISMITPKSTVPGHFEHQDDDDIPLADLKHWLLQAKNPIHESHA</sequence>
<protein>
    <submittedName>
        <fullName evidence="2">Uncharacterized protein</fullName>
    </submittedName>
</protein>
<feature type="compositionally biased region" description="Basic residues" evidence="1">
    <location>
        <begin position="11"/>
        <end position="20"/>
    </location>
</feature>
<organism evidence="2">
    <name type="scientific">Lichtheimia ramosa</name>
    <dbReference type="NCBI Taxonomy" id="688394"/>
    <lineage>
        <taxon>Eukaryota</taxon>
        <taxon>Fungi</taxon>
        <taxon>Fungi incertae sedis</taxon>
        <taxon>Mucoromycota</taxon>
        <taxon>Mucoromycotina</taxon>
        <taxon>Mucoromycetes</taxon>
        <taxon>Mucorales</taxon>
        <taxon>Lichtheimiaceae</taxon>
        <taxon>Lichtheimia</taxon>
    </lineage>
</organism>
<feature type="region of interest" description="Disordered" evidence="1">
    <location>
        <begin position="1"/>
        <end position="20"/>
    </location>
</feature>
<reference evidence="2" key="1">
    <citation type="journal article" date="2014" name="Genome Announc.">
        <title>De novo whole-genome sequence and genome annotation of Lichtheimia ramosa.</title>
        <authorList>
            <person name="Linde J."/>
            <person name="Schwartze V."/>
            <person name="Binder U."/>
            <person name="Lass-Florl C."/>
            <person name="Voigt K."/>
            <person name="Horn F."/>
        </authorList>
    </citation>
    <scope>NUCLEOTIDE SEQUENCE</scope>
    <source>
        <strain evidence="2">JMRC FSU:6197</strain>
    </source>
</reference>
<name>A0A077X202_9FUNG</name>
<dbReference type="EMBL" id="LK023379">
    <property type="protein sequence ID" value="CDS13298.1"/>
    <property type="molecule type" value="Genomic_DNA"/>
</dbReference>